<protein>
    <submittedName>
        <fullName evidence="3">Uncharacterized protein</fullName>
    </submittedName>
</protein>
<keyword evidence="2" id="KW-0812">Transmembrane</keyword>
<evidence type="ECO:0000256" key="2">
    <source>
        <dbReference type="SAM" id="Phobius"/>
    </source>
</evidence>
<reference evidence="3 4" key="1">
    <citation type="submission" date="2024-04" db="EMBL/GenBank/DDBJ databases">
        <authorList>
            <person name="Rising A."/>
            <person name="Reimegard J."/>
            <person name="Sonavane S."/>
            <person name="Akerstrom W."/>
            <person name="Nylinder S."/>
            <person name="Hedman E."/>
            <person name="Kallberg Y."/>
        </authorList>
    </citation>
    <scope>NUCLEOTIDE SEQUENCE [LARGE SCALE GENOMIC DNA]</scope>
</reference>
<proteinExistence type="predicted"/>
<evidence type="ECO:0000313" key="3">
    <source>
        <dbReference type="EMBL" id="CAL1269187.1"/>
    </source>
</evidence>
<name>A0AAV1ZBU0_9ARAC</name>
<feature type="region of interest" description="Disordered" evidence="1">
    <location>
        <begin position="146"/>
        <end position="182"/>
    </location>
</feature>
<dbReference type="EMBL" id="CAXIEN010000039">
    <property type="protein sequence ID" value="CAL1269187.1"/>
    <property type="molecule type" value="Genomic_DNA"/>
</dbReference>
<accession>A0AAV1ZBU0</accession>
<dbReference type="Proteomes" id="UP001497382">
    <property type="component" value="Unassembled WGS sequence"/>
</dbReference>
<keyword evidence="2" id="KW-1133">Transmembrane helix</keyword>
<feature type="transmembrane region" description="Helical" evidence="2">
    <location>
        <begin position="119"/>
        <end position="138"/>
    </location>
</feature>
<organism evidence="3 4">
    <name type="scientific">Larinioides sclopetarius</name>
    <dbReference type="NCBI Taxonomy" id="280406"/>
    <lineage>
        <taxon>Eukaryota</taxon>
        <taxon>Metazoa</taxon>
        <taxon>Ecdysozoa</taxon>
        <taxon>Arthropoda</taxon>
        <taxon>Chelicerata</taxon>
        <taxon>Arachnida</taxon>
        <taxon>Araneae</taxon>
        <taxon>Araneomorphae</taxon>
        <taxon>Entelegynae</taxon>
        <taxon>Araneoidea</taxon>
        <taxon>Araneidae</taxon>
        <taxon>Larinioides</taxon>
    </lineage>
</organism>
<comment type="caution">
    <text evidence="3">The sequence shown here is derived from an EMBL/GenBank/DDBJ whole genome shotgun (WGS) entry which is preliminary data.</text>
</comment>
<feature type="transmembrane region" description="Helical" evidence="2">
    <location>
        <begin position="302"/>
        <end position="324"/>
    </location>
</feature>
<dbReference type="AlphaFoldDB" id="A0AAV1ZBU0"/>
<feature type="non-terminal residue" evidence="3">
    <location>
        <position position="1"/>
    </location>
</feature>
<keyword evidence="4" id="KW-1185">Reference proteome</keyword>
<evidence type="ECO:0000256" key="1">
    <source>
        <dbReference type="SAM" id="MobiDB-lite"/>
    </source>
</evidence>
<gene>
    <name evidence="3" type="ORF">LARSCL_LOCUS4609</name>
</gene>
<evidence type="ECO:0000313" key="4">
    <source>
        <dbReference type="Proteomes" id="UP001497382"/>
    </source>
</evidence>
<sequence length="345" mass="38424">RRSDRPCKGVEEEGCSTRRWLAIARLGLPSLKRGRFSRVSFSAFFSYFFFAGARQWSDCAVGRTIGVGAVRPTPPNRSDDPVAHTHVRVEVSSRSNRPAARGRILPSLRSFSNASRSTMLSFVIPLWILLITVTADSFNSFHKYPPTEKSDIPYEDSPVPKPRKPPTHISEFTDPNTGLNPFLDIEEGPTSAGRNVMKDEILEDPPFLDFDLVEGDAPDRRLNFDVPKEPSEHSFGHRWPPIEDNIVEDLPTTTIKHVSERPPTTTDSYVTTAGAPVFDVEHTEDQKIQKAATSSSISKDSLIYASATVAVVATLALLFGVCWWRRKLKRTSQSPIAVENGEMKS</sequence>
<keyword evidence="2" id="KW-0472">Membrane</keyword>